<dbReference type="RefSeq" id="WP_405445242.1">
    <property type="nucleotide sequence ID" value="NZ_CP108164.1"/>
</dbReference>
<dbReference type="SUPFAM" id="SSF54637">
    <property type="entry name" value="Thioesterase/thiol ester dehydrase-isomerase"/>
    <property type="match status" value="1"/>
</dbReference>
<dbReference type="EMBL" id="CP108164">
    <property type="protein sequence ID" value="WTQ79410.1"/>
    <property type="molecule type" value="Genomic_DNA"/>
</dbReference>
<organism evidence="2 3">
    <name type="scientific">Streptomyces achromogenes</name>
    <dbReference type="NCBI Taxonomy" id="67255"/>
    <lineage>
        <taxon>Bacteria</taxon>
        <taxon>Bacillati</taxon>
        <taxon>Actinomycetota</taxon>
        <taxon>Actinomycetes</taxon>
        <taxon>Kitasatosporales</taxon>
        <taxon>Streptomycetaceae</taxon>
        <taxon>Streptomyces</taxon>
    </lineage>
</organism>
<reference evidence="2 3" key="1">
    <citation type="submission" date="2022-10" db="EMBL/GenBank/DDBJ databases">
        <title>The complete genomes of actinobacterial strains from the NBC collection.</title>
        <authorList>
            <person name="Joergensen T.S."/>
            <person name="Alvarez Arevalo M."/>
            <person name="Sterndorff E.B."/>
            <person name="Faurdal D."/>
            <person name="Vuksanovic O."/>
            <person name="Mourched A.-S."/>
            <person name="Charusanti P."/>
            <person name="Shaw S."/>
            <person name="Blin K."/>
            <person name="Weber T."/>
        </authorList>
    </citation>
    <scope>NUCLEOTIDE SEQUENCE [LARGE SCALE GENOMIC DNA]</scope>
    <source>
        <strain evidence="2 3">NBC_00156</strain>
    </source>
</reference>
<evidence type="ECO:0000313" key="3">
    <source>
        <dbReference type="Proteomes" id="UP001622557"/>
    </source>
</evidence>
<feature type="domain" description="A-factor biosynthesis hotdog" evidence="1">
    <location>
        <begin position="19"/>
        <end position="150"/>
    </location>
</feature>
<keyword evidence="3" id="KW-1185">Reference proteome</keyword>
<feature type="domain" description="A-factor biosynthesis hotdog" evidence="1">
    <location>
        <begin position="186"/>
        <end position="301"/>
    </location>
</feature>
<accession>A0ABZ1KFI2</accession>
<dbReference type="Proteomes" id="UP001622557">
    <property type="component" value="Chromosome"/>
</dbReference>
<dbReference type="InterPro" id="IPR047757">
    <property type="entry name" value="AfsA-like"/>
</dbReference>
<sequence length="304" mass="33561">MTSTTATQDDPAGAHSTLVRKSLHDEALVTGWRPLTENCQMVEVRWPTRHRFYVERGRYTPLIVTESLRQALALLTHTAHGIPLSHRLGWEHLRTAVSPGALKVGPEPAEVELTVHHTEVTRRRLGSVHLASRIEATRSGVLLGTATVRYSTHPPVIYDRLRGPYADAEAAFARALPLTAPVPASLVGRGRERDVVLSPTAEPHRWRLRVDTAHRVLFDHPHDHIPGMVLLEAACQAAQAVTAPRPVMPVALDTTFTRYVEFDRSCHVTARELTGPGEDGRVAVDAHQGDRLVFSGTVTTRPRP</sequence>
<dbReference type="InterPro" id="IPR029069">
    <property type="entry name" value="HotDog_dom_sf"/>
</dbReference>
<dbReference type="NCBIfam" id="NF041195">
    <property type="entry name" value="ScbA_BarX_GamBu"/>
    <property type="match status" value="1"/>
</dbReference>
<protein>
    <recommendedName>
        <fullName evidence="1">A-factor biosynthesis hotdog domain-containing protein</fullName>
    </recommendedName>
</protein>
<name>A0ABZ1KFI2_STRAH</name>
<dbReference type="GeneID" id="97279439"/>
<evidence type="ECO:0000313" key="2">
    <source>
        <dbReference type="EMBL" id="WTQ79410.1"/>
    </source>
</evidence>
<dbReference type="InterPro" id="IPR005509">
    <property type="entry name" value="AfsA_hotdog_dom"/>
</dbReference>
<proteinExistence type="predicted"/>
<evidence type="ECO:0000259" key="1">
    <source>
        <dbReference type="Pfam" id="PF03756"/>
    </source>
</evidence>
<gene>
    <name evidence="2" type="ORF">OG350_03410</name>
</gene>
<dbReference type="Pfam" id="PF03756">
    <property type="entry name" value="AfsA"/>
    <property type="match status" value="2"/>
</dbReference>